<feature type="compositionally biased region" description="Polar residues" evidence="1">
    <location>
        <begin position="119"/>
        <end position="128"/>
    </location>
</feature>
<proteinExistence type="predicted"/>
<feature type="compositionally biased region" description="Polar residues" evidence="1">
    <location>
        <begin position="36"/>
        <end position="61"/>
    </location>
</feature>
<organism evidence="2 3">
    <name type="scientific">Colletotrichum kahawae</name>
    <name type="common">Coffee berry disease fungus</name>
    <dbReference type="NCBI Taxonomy" id="34407"/>
    <lineage>
        <taxon>Eukaryota</taxon>
        <taxon>Fungi</taxon>
        <taxon>Dikarya</taxon>
        <taxon>Ascomycota</taxon>
        <taxon>Pezizomycotina</taxon>
        <taxon>Sordariomycetes</taxon>
        <taxon>Hypocreomycetidae</taxon>
        <taxon>Glomerellales</taxon>
        <taxon>Glomerellaceae</taxon>
        <taxon>Colletotrichum</taxon>
        <taxon>Colletotrichum gloeosporioides species complex</taxon>
    </lineage>
</organism>
<dbReference type="AlphaFoldDB" id="A0AAE0CZP7"/>
<evidence type="ECO:0000313" key="2">
    <source>
        <dbReference type="EMBL" id="KAK2733329.1"/>
    </source>
</evidence>
<feature type="compositionally biased region" description="Basic and acidic residues" evidence="1">
    <location>
        <begin position="92"/>
        <end position="102"/>
    </location>
</feature>
<reference evidence="2" key="1">
    <citation type="submission" date="2023-02" db="EMBL/GenBank/DDBJ databases">
        <title>Colletotrichum kahawae CIFC_Que2 genome sequencing and assembly.</title>
        <authorList>
            <person name="Baroncelli R."/>
        </authorList>
    </citation>
    <scope>NUCLEOTIDE SEQUENCE</scope>
    <source>
        <strain evidence="2">CIFC_Que2</strain>
    </source>
</reference>
<evidence type="ECO:0000313" key="3">
    <source>
        <dbReference type="Proteomes" id="UP001281614"/>
    </source>
</evidence>
<name>A0AAE0CZP7_COLKA</name>
<protein>
    <submittedName>
        <fullName evidence="2">Uncharacterized protein</fullName>
    </submittedName>
</protein>
<accession>A0AAE0CZP7</accession>
<gene>
    <name evidence="2" type="ORF">CKAH01_08463</name>
</gene>
<dbReference type="Proteomes" id="UP001281614">
    <property type="component" value="Unassembled WGS sequence"/>
</dbReference>
<dbReference type="EMBL" id="VYYT01000510">
    <property type="protein sequence ID" value="KAK2733329.1"/>
    <property type="molecule type" value="Genomic_DNA"/>
</dbReference>
<sequence length="128" mass="13918">MHFMSVFTDAASDRGEEVAVAQRSVWDGWGKETTDEQGSAQQIRSRSQHPSRILAYTTTSLDCLGSEPDDSRDDAGQAEQTEQAVIGRKALGVREFDARVAARQEQSSTSHQAEEENGTAGQASSWKG</sequence>
<evidence type="ECO:0000256" key="1">
    <source>
        <dbReference type="SAM" id="MobiDB-lite"/>
    </source>
</evidence>
<comment type="caution">
    <text evidence="2">The sequence shown here is derived from an EMBL/GenBank/DDBJ whole genome shotgun (WGS) entry which is preliminary data.</text>
</comment>
<keyword evidence="3" id="KW-1185">Reference proteome</keyword>
<feature type="region of interest" description="Disordered" evidence="1">
    <location>
        <begin position="25"/>
        <end position="128"/>
    </location>
</feature>